<dbReference type="PIRSF" id="PIRSF018266">
    <property type="entry name" value="FecR"/>
    <property type="match status" value="1"/>
</dbReference>
<keyword evidence="5" id="KW-1185">Reference proteome</keyword>
<dbReference type="GO" id="GO:0016989">
    <property type="term" value="F:sigma factor antagonist activity"/>
    <property type="evidence" value="ECO:0007669"/>
    <property type="project" value="TreeGrafter"/>
</dbReference>
<dbReference type="OrthoDB" id="697544at2"/>
<evidence type="ECO:0000259" key="2">
    <source>
        <dbReference type="Pfam" id="PF04773"/>
    </source>
</evidence>
<keyword evidence="1" id="KW-0472">Membrane</keyword>
<protein>
    <submittedName>
        <fullName evidence="4">FecR family protein</fullName>
    </submittedName>
</protein>
<dbReference type="PANTHER" id="PTHR30273:SF2">
    <property type="entry name" value="PROTEIN FECR"/>
    <property type="match status" value="1"/>
</dbReference>
<dbReference type="Gene3D" id="2.60.120.1440">
    <property type="match status" value="1"/>
</dbReference>
<accession>A0A1H9PNV5</accession>
<dbReference type="Gene3D" id="3.55.50.30">
    <property type="match status" value="1"/>
</dbReference>
<evidence type="ECO:0000259" key="3">
    <source>
        <dbReference type="Pfam" id="PF16344"/>
    </source>
</evidence>
<dbReference type="Pfam" id="PF16344">
    <property type="entry name" value="FecR_C"/>
    <property type="match status" value="1"/>
</dbReference>
<name>A0A1H9PNV5_9SPHI</name>
<dbReference type="Proteomes" id="UP000199572">
    <property type="component" value="Unassembled WGS sequence"/>
</dbReference>
<dbReference type="InterPro" id="IPR006860">
    <property type="entry name" value="FecR"/>
</dbReference>
<feature type="transmembrane region" description="Helical" evidence="1">
    <location>
        <begin position="80"/>
        <end position="101"/>
    </location>
</feature>
<dbReference type="InterPro" id="IPR032508">
    <property type="entry name" value="FecR_C"/>
</dbReference>
<evidence type="ECO:0000313" key="5">
    <source>
        <dbReference type="Proteomes" id="UP000199572"/>
    </source>
</evidence>
<dbReference type="Pfam" id="PF04773">
    <property type="entry name" value="FecR"/>
    <property type="match status" value="1"/>
</dbReference>
<keyword evidence="1" id="KW-0812">Transmembrane</keyword>
<dbReference type="RefSeq" id="WP_090883904.1">
    <property type="nucleotide sequence ID" value="NZ_FOGG01000010.1"/>
</dbReference>
<dbReference type="PANTHER" id="PTHR30273">
    <property type="entry name" value="PERIPLASMIC SIGNAL SENSOR AND SIGMA FACTOR ACTIVATOR FECR-RELATED"/>
    <property type="match status" value="1"/>
</dbReference>
<sequence length="332" mass="37565">MEHSIKQLFLKYLQNCASQQEIDRVLELLGSDKYEQEWESALADYSSEFEKKPQEIELLNEVQLYNRIASRISSRSKIGLFKWAGYAAALLLISFISYQMLRPVDINQSPKSKEATSSAIKPSGRQWLKLPDGTSVQLNHDSRIEYPGTFRGKNIREVTLIGEAFFDVAHDKVHPFVIHTGAITTTVLGTAFNISAYEGDKFITVTVSRGKVMVQHDNKTLAVLTPNQQLSWNMIKQKTEKLQVNAEKVSEWKAEDLIMDDITLDQAADMIANRFKVKVLFKNERVKRCRFTAAFLNRNDINQVMEVLSNITGATISLQGNQLSIDGPGCEN</sequence>
<dbReference type="EMBL" id="FOGG01000010">
    <property type="protein sequence ID" value="SER49837.1"/>
    <property type="molecule type" value="Genomic_DNA"/>
</dbReference>
<reference evidence="5" key="1">
    <citation type="submission" date="2016-10" db="EMBL/GenBank/DDBJ databases">
        <authorList>
            <person name="Varghese N."/>
            <person name="Submissions S."/>
        </authorList>
    </citation>
    <scope>NUCLEOTIDE SEQUENCE [LARGE SCALE GENOMIC DNA]</scope>
    <source>
        <strain evidence="5">DSM 18610</strain>
    </source>
</reference>
<feature type="domain" description="FecR protein" evidence="2">
    <location>
        <begin position="123"/>
        <end position="212"/>
    </location>
</feature>
<evidence type="ECO:0000256" key="1">
    <source>
        <dbReference type="SAM" id="Phobius"/>
    </source>
</evidence>
<gene>
    <name evidence="4" type="ORF">SAMN04488023_11045</name>
</gene>
<feature type="domain" description="Protein FecR C-terminal" evidence="3">
    <location>
        <begin position="257"/>
        <end position="323"/>
    </location>
</feature>
<dbReference type="AlphaFoldDB" id="A0A1H9PNV5"/>
<proteinExistence type="predicted"/>
<evidence type="ECO:0000313" key="4">
    <source>
        <dbReference type="EMBL" id="SER49837.1"/>
    </source>
</evidence>
<keyword evidence="1" id="KW-1133">Transmembrane helix</keyword>
<dbReference type="InterPro" id="IPR012373">
    <property type="entry name" value="Ferrdict_sens_TM"/>
</dbReference>
<organism evidence="4 5">
    <name type="scientific">Pedobacter rhizosphaerae</name>
    <dbReference type="NCBI Taxonomy" id="390241"/>
    <lineage>
        <taxon>Bacteria</taxon>
        <taxon>Pseudomonadati</taxon>
        <taxon>Bacteroidota</taxon>
        <taxon>Sphingobacteriia</taxon>
        <taxon>Sphingobacteriales</taxon>
        <taxon>Sphingobacteriaceae</taxon>
        <taxon>Pedobacter</taxon>
    </lineage>
</organism>
<dbReference type="STRING" id="390241.SAMN04488023_11045"/>